<feature type="domain" description="Radical SAM core" evidence="6">
    <location>
        <begin position="84"/>
        <end position="312"/>
    </location>
</feature>
<dbReference type="SUPFAM" id="SSF102114">
    <property type="entry name" value="Radical SAM enzymes"/>
    <property type="match status" value="1"/>
</dbReference>
<dbReference type="SFLD" id="SFLDS00029">
    <property type="entry name" value="Radical_SAM"/>
    <property type="match status" value="1"/>
</dbReference>
<gene>
    <name evidence="7" type="ordered locus">Mmwyl1_2250</name>
</gene>
<evidence type="ECO:0000256" key="2">
    <source>
        <dbReference type="ARBA" id="ARBA00022691"/>
    </source>
</evidence>
<dbReference type="STRING" id="400668.Mmwyl1_2250"/>
<evidence type="ECO:0000256" key="1">
    <source>
        <dbReference type="ARBA" id="ARBA00001966"/>
    </source>
</evidence>
<dbReference type="SFLD" id="SFLDG01067">
    <property type="entry name" value="SPASM/twitch_domain_containing"/>
    <property type="match status" value="1"/>
</dbReference>
<dbReference type="EMBL" id="CP000749">
    <property type="protein sequence ID" value="ABR71172.1"/>
    <property type="molecule type" value="Genomic_DNA"/>
</dbReference>
<keyword evidence="5" id="KW-0411">Iron-sulfur</keyword>
<protein>
    <submittedName>
        <fullName evidence="7">Radical SAM domain protein</fullName>
    </submittedName>
</protein>
<dbReference type="PANTHER" id="PTHR11228">
    <property type="entry name" value="RADICAL SAM DOMAIN PROTEIN"/>
    <property type="match status" value="1"/>
</dbReference>
<dbReference type="CDD" id="cd01335">
    <property type="entry name" value="Radical_SAM"/>
    <property type="match status" value="1"/>
</dbReference>
<proteinExistence type="predicted"/>
<evidence type="ECO:0000259" key="6">
    <source>
        <dbReference type="PROSITE" id="PS51918"/>
    </source>
</evidence>
<comment type="cofactor">
    <cofactor evidence="1">
        <name>[4Fe-4S] cluster</name>
        <dbReference type="ChEBI" id="CHEBI:49883"/>
    </cofactor>
</comment>
<evidence type="ECO:0000313" key="7">
    <source>
        <dbReference type="EMBL" id="ABR71172.1"/>
    </source>
</evidence>
<dbReference type="Gene3D" id="3.20.20.70">
    <property type="entry name" value="Aldolase class I"/>
    <property type="match status" value="1"/>
</dbReference>
<dbReference type="SFLD" id="SFLDG01103">
    <property type="entry name" value="Uncharacterised_Radical_SAM_Su"/>
    <property type="match status" value="1"/>
</dbReference>
<dbReference type="InterPro" id="IPR013785">
    <property type="entry name" value="Aldolase_TIM"/>
</dbReference>
<dbReference type="InterPro" id="IPR007197">
    <property type="entry name" value="rSAM"/>
</dbReference>
<dbReference type="InterPro" id="IPR050377">
    <property type="entry name" value="Radical_SAM_PqqE_MftC-like"/>
</dbReference>
<dbReference type="eggNOG" id="COG0535">
    <property type="taxonomic scope" value="Bacteria"/>
</dbReference>
<dbReference type="GO" id="GO:0046872">
    <property type="term" value="F:metal ion binding"/>
    <property type="evidence" value="ECO:0007669"/>
    <property type="project" value="UniProtKB-KW"/>
</dbReference>
<evidence type="ECO:0000256" key="4">
    <source>
        <dbReference type="ARBA" id="ARBA00023004"/>
    </source>
</evidence>
<dbReference type="GO" id="GO:0051536">
    <property type="term" value="F:iron-sulfur cluster binding"/>
    <property type="evidence" value="ECO:0007669"/>
    <property type="project" value="UniProtKB-KW"/>
</dbReference>
<evidence type="ECO:0000256" key="3">
    <source>
        <dbReference type="ARBA" id="ARBA00022723"/>
    </source>
</evidence>
<evidence type="ECO:0000256" key="5">
    <source>
        <dbReference type="ARBA" id="ARBA00023014"/>
    </source>
</evidence>
<dbReference type="HOGENOM" id="CLU_055629_1_0_6"/>
<reference evidence="7" key="1">
    <citation type="submission" date="2007-06" db="EMBL/GenBank/DDBJ databases">
        <title>Complete sequence of Marinomonas sp. MWYL1.</title>
        <authorList>
            <consortium name="US DOE Joint Genome Institute"/>
            <person name="Copeland A."/>
            <person name="Lucas S."/>
            <person name="Lapidus A."/>
            <person name="Barry K."/>
            <person name="Glavina del Rio T."/>
            <person name="Dalin E."/>
            <person name="Tice H."/>
            <person name="Pitluck S."/>
            <person name="Kiss H."/>
            <person name="Brettin T."/>
            <person name="Bruce D."/>
            <person name="Detter J.C."/>
            <person name="Han C."/>
            <person name="Schmutz J."/>
            <person name="Larimer F."/>
            <person name="Land M."/>
            <person name="Hauser L."/>
            <person name="Kyrpides N."/>
            <person name="Kim E."/>
            <person name="Johnston A.W.B."/>
            <person name="Todd J.D."/>
            <person name="Rogers R."/>
            <person name="Wexler M."/>
            <person name="Bond P.L."/>
            <person name="Li Y."/>
            <person name="Richardson P."/>
        </authorList>
    </citation>
    <scope>NUCLEOTIDE SEQUENCE [LARGE SCALE GENOMIC DNA]</scope>
    <source>
        <strain evidence="7">MWYL1</strain>
    </source>
</reference>
<dbReference type="PROSITE" id="PS51918">
    <property type="entry name" value="RADICAL_SAM"/>
    <property type="match status" value="1"/>
</dbReference>
<keyword evidence="2" id="KW-0949">S-adenosyl-L-methionine</keyword>
<dbReference type="InterPro" id="IPR058240">
    <property type="entry name" value="rSAM_sf"/>
</dbReference>
<dbReference type="NCBIfam" id="TIGR03977">
    <property type="entry name" value="rSAM_pair_HxsC"/>
    <property type="match status" value="1"/>
</dbReference>
<dbReference type="Pfam" id="PF04055">
    <property type="entry name" value="Radical_SAM"/>
    <property type="match status" value="1"/>
</dbReference>
<dbReference type="InterPro" id="IPR024032">
    <property type="entry name" value="rSAM_paired_HxsC"/>
</dbReference>
<dbReference type="GO" id="GO:0003824">
    <property type="term" value="F:catalytic activity"/>
    <property type="evidence" value="ECO:0007669"/>
    <property type="project" value="InterPro"/>
</dbReference>
<keyword evidence="3" id="KW-0479">Metal-binding</keyword>
<sequence>MNSPMRIDLFDLTESTPLIKHGYYYLAKNPITTNKALPVLRVFAGNAPRHITEQYIIDAKLFNTIEDGDIGMSNGKGSIRVILSRRANHNTLLLTERCDNLCMFCSQPPKNRDDSWLLDLAEKAILDFNFNGVIGLSGGEPLLYGEGLFEMLKSIRTLVPQTSLHILSNGRAFKDKKFAQQIASLSNYGEIIFGIPLYAASPEVHDQLVGSQGAFKDTVTGLINAGNSGIPIELRIIPTKLNYQQIPALVEFSARVFSSLSQISIMNLEPTGWAKKNWLDLYMSPDLYADKLTDAIKFSKLSRIPVALFNYPRCHLPEKIRQFSVKSISDWKNYYPDECKDCLEKLACGGYFTSTNGERFDPPRSIQ</sequence>
<dbReference type="KEGG" id="mmw:Mmwyl1_2250"/>
<name>A6VXJ3_MARMS</name>
<dbReference type="PANTHER" id="PTHR11228:SF7">
    <property type="entry name" value="PQQA PEPTIDE CYCLASE"/>
    <property type="match status" value="1"/>
</dbReference>
<keyword evidence="4" id="KW-0408">Iron</keyword>
<dbReference type="AlphaFoldDB" id="A6VXJ3"/>
<organism evidence="7">
    <name type="scientific">Marinomonas sp. (strain MWYL1)</name>
    <dbReference type="NCBI Taxonomy" id="400668"/>
    <lineage>
        <taxon>Bacteria</taxon>
        <taxon>Pseudomonadati</taxon>
        <taxon>Pseudomonadota</taxon>
        <taxon>Gammaproteobacteria</taxon>
        <taxon>Oceanospirillales</taxon>
        <taxon>Oceanospirillaceae</taxon>
        <taxon>Marinomonas</taxon>
    </lineage>
</organism>
<dbReference type="OrthoDB" id="9792276at2"/>
<accession>A6VXJ3</accession>